<dbReference type="GO" id="GO:0006355">
    <property type="term" value="P:regulation of DNA-templated transcription"/>
    <property type="evidence" value="ECO:0007669"/>
    <property type="project" value="InterPro"/>
</dbReference>
<dbReference type="AlphaFoldDB" id="A0A919RA23"/>
<dbReference type="PANTHER" id="PTHR34293">
    <property type="entry name" value="HTH-TYPE TRANSCRIPTIONAL REGULATOR TRMBL2"/>
    <property type="match status" value="1"/>
</dbReference>
<dbReference type="InterPro" id="IPR036388">
    <property type="entry name" value="WH-like_DNA-bd_sf"/>
</dbReference>
<feature type="region of interest" description="Disordered" evidence="1">
    <location>
        <begin position="1"/>
        <end position="22"/>
    </location>
</feature>
<dbReference type="InterPro" id="IPR051797">
    <property type="entry name" value="TrmB-like"/>
</dbReference>
<evidence type="ECO:0000313" key="4">
    <source>
        <dbReference type="Proteomes" id="UP000655287"/>
    </source>
</evidence>
<gene>
    <name evidence="3" type="ORF">Sru01_69500</name>
</gene>
<dbReference type="PANTHER" id="PTHR34293:SF1">
    <property type="entry name" value="HTH-TYPE TRANSCRIPTIONAL REGULATOR TRMBL2"/>
    <property type="match status" value="1"/>
</dbReference>
<dbReference type="InterPro" id="IPR000792">
    <property type="entry name" value="Tscrpt_reg_LuxR_C"/>
</dbReference>
<evidence type="ECO:0000256" key="1">
    <source>
        <dbReference type="SAM" id="MobiDB-lite"/>
    </source>
</evidence>
<evidence type="ECO:0000313" key="3">
    <source>
        <dbReference type="EMBL" id="GII81968.1"/>
    </source>
</evidence>
<name>A0A919RA23_9ACTN</name>
<dbReference type="InterPro" id="IPR016032">
    <property type="entry name" value="Sig_transdc_resp-reg_C-effctor"/>
</dbReference>
<comment type="caution">
    <text evidence="3">The sequence shown here is derived from an EMBL/GenBank/DDBJ whole genome shotgun (WGS) entry which is preliminary data.</text>
</comment>
<evidence type="ECO:0000259" key="2">
    <source>
        <dbReference type="SMART" id="SM00421"/>
    </source>
</evidence>
<accession>A0A919RA23</accession>
<dbReference type="Proteomes" id="UP000655287">
    <property type="component" value="Unassembled WGS sequence"/>
</dbReference>
<dbReference type="GO" id="GO:0003677">
    <property type="term" value="F:DNA binding"/>
    <property type="evidence" value="ECO:0007669"/>
    <property type="project" value="InterPro"/>
</dbReference>
<protein>
    <recommendedName>
        <fullName evidence="2">HTH luxR-type domain-containing protein</fullName>
    </recommendedName>
</protein>
<dbReference type="SMART" id="SM00421">
    <property type="entry name" value="HTH_LUXR"/>
    <property type="match status" value="1"/>
</dbReference>
<feature type="domain" description="HTH luxR-type" evidence="2">
    <location>
        <begin position="170"/>
        <end position="227"/>
    </location>
</feature>
<dbReference type="Gene3D" id="1.10.10.10">
    <property type="entry name" value="Winged helix-like DNA-binding domain superfamily/Winged helix DNA-binding domain"/>
    <property type="match status" value="1"/>
</dbReference>
<organism evidence="3 4">
    <name type="scientific">Sphaerisporangium rufum</name>
    <dbReference type="NCBI Taxonomy" id="1381558"/>
    <lineage>
        <taxon>Bacteria</taxon>
        <taxon>Bacillati</taxon>
        <taxon>Actinomycetota</taxon>
        <taxon>Actinomycetes</taxon>
        <taxon>Streptosporangiales</taxon>
        <taxon>Streptosporangiaceae</taxon>
        <taxon>Sphaerisporangium</taxon>
    </lineage>
</organism>
<keyword evidence="4" id="KW-1185">Reference proteome</keyword>
<sequence>MTEIRPPSLDRSSRVEGGPDLDRNVMLRGERELAERAGHLFHGARREFVCAATTLRTWPVPGEPGPLRSDVSGPVVRKLFSPLALADEESERHLAEVAAHGVQVRICTSRPPHETIIVDGRVAILAGPRDQGVRTYTVVRSAEVVGGIASLFRTAWDAATDLADFRRDRHPALTSDHRRILAMLAAGQKDEAAARELGVSLRTYRRRVAELMRLLGARSRFEAGLRAGGLT</sequence>
<reference evidence="3" key="1">
    <citation type="submission" date="2021-01" db="EMBL/GenBank/DDBJ databases">
        <title>Whole genome shotgun sequence of Sphaerisporangium rufum NBRC 109079.</title>
        <authorList>
            <person name="Komaki H."/>
            <person name="Tamura T."/>
        </authorList>
    </citation>
    <scope>NUCLEOTIDE SEQUENCE</scope>
    <source>
        <strain evidence="3">NBRC 109079</strain>
    </source>
</reference>
<proteinExistence type="predicted"/>
<dbReference type="SUPFAM" id="SSF46894">
    <property type="entry name" value="C-terminal effector domain of the bipartite response regulators"/>
    <property type="match status" value="1"/>
</dbReference>
<dbReference type="EMBL" id="BOOU01000125">
    <property type="protein sequence ID" value="GII81968.1"/>
    <property type="molecule type" value="Genomic_DNA"/>
</dbReference>
<dbReference type="RefSeq" id="WP_203995056.1">
    <property type="nucleotide sequence ID" value="NZ_BOOU01000125.1"/>
</dbReference>